<protein>
    <submittedName>
        <fullName evidence="2">Phage portal protein</fullName>
    </submittedName>
</protein>
<dbReference type="NCBIfam" id="TIGR01537">
    <property type="entry name" value="portal_HK97"/>
    <property type="match status" value="1"/>
</dbReference>
<organism evidence="2 3">
    <name type="scientific">Xylocopilactobacillus apis</name>
    <dbReference type="NCBI Taxonomy" id="2932183"/>
    <lineage>
        <taxon>Bacteria</taxon>
        <taxon>Bacillati</taxon>
        <taxon>Bacillota</taxon>
        <taxon>Bacilli</taxon>
        <taxon>Lactobacillales</taxon>
        <taxon>Lactobacillaceae</taxon>
        <taxon>Xylocopilactobacillus</taxon>
    </lineage>
</organism>
<evidence type="ECO:0000313" key="3">
    <source>
        <dbReference type="Proteomes" id="UP001321804"/>
    </source>
</evidence>
<dbReference type="Pfam" id="PF04860">
    <property type="entry name" value="Phage_portal"/>
    <property type="match status" value="1"/>
</dbReference>
<dbReference type="EMBL" id="AP026801">
    <property type="protein sequence ID" value="BDR56885.1"/>
    <property type="molecule type" value="Genomic_DNA"/>
</dbReference>
<gene>
    <name evidence="2" type="ORF">KIMC2_14470</name>
</gene>
<feature type="region of interest" description="Disordered" evidence="1">
    <location>
        <begin position="378"/>
        <end position="414"/>
    </location>
</feature>
<feature type="compositionally biased region" description="Acidic residues" evidence="1">
    <location>
        <begin position="396"/>
        <end position="407"/>
    </location>
</feature>
<dbReference type="AlphaFoldDB" id="A0AAU9D3K4"/>
<name>A0AAU9D3K4_9LACO</name>
<accession>A0AAU9D3K4</accession>
<sequence length="414" mass="45558">MCGKEVRKIKISEKIKQFFNWQSGDQKQSLPIEGDFGWSSLGINPYHYVSAQEALRNSDIFSLVSQISADLAIAKFTADSPRVQALIDDPSVMTNGHAFWQSMYAQLLLSGECFAYRWRNVNGVDLHWEYLRPSQVQPLRLNDGSGMLYNISFDEPDIGRMESVPASDMIHIRLMSIDGGLTGMSPLNALSNELNIKKASNDLTMKALNTSIASNGVLSITNGSKVSDRDKINLSKYFMEVSRDPDAGPIVLDDLTKYTPLEIKSDTASLLKQADWTGTQIAKVYGVPDSYLNGQGDQQSSITQLQGMYANALNRFSQAGASELDDKMNAHITVNLRPALDPSGNNHATMIQNLTSSGILQSDQAVWLLKQDGFLPEEMPNVKKAPQPVPMPPPAPDDDESSDEEDDSMKGGET</sequence>
<dbReference type="InterPro" id="IPR006944">
    <property type="entry name" value="Phage/GTA_portal"/>
</dbReference>
<evidence type="ECO:0000313" key="2">
    <source>
        <dbReference type="EMBL" id="BDR56885.1"/>
    </source>
</evidence>
<dbReference type="Proteomes" id="UP001321804">
    <property type="component" value="Chromosome"/>
</dbReference>
<evidence type="ECO:0000256" key="1">
    <source>
        <dbReference type="SAM" id="MobiDB-lite"/>
    </source>
</evidence>
<reference evidence="2 3" key="1">
    <citation type="journal article" date="2023" name="Microbiol. Spectr.">
        <title>Symbiosis of Carpenter Bees with Uncharacterized Lactic Acid Bacteria Showing NAD Auxotrophy.</title>
        <authorList>
            <person name="Kawasaki S."/>
            <person name="Ozawa K."/>
            <person name="Mori T."/>
            <person name="Yamamoto A."/>
            <person name="Ito M."/>
            <person name="Ohkuma M."/>
            <person name="Sakamoto M."/>
            <person name="Matsutani M."/>
        </authorList>
    </citation>
    <scope>NUCLEOTIDE SEQUENCE [LARGE SCALE GENOMIC DNA]</scope>
    <source>
        <strain evidence="2 3">KimC2</strain>
    </source>
</reference>
<dbReference type="KEGG" id="xak:KIMC2_14470"/>
<dbReference type="InterPro" id="IPR006427">
    <property type="entry name" value="Portal_HK97"/>
</dbReference>
<keyword evidence="3" id="KW-1185">Reference proteome</keyword>
<proteinExistence type="predicted"/>